<comment type="caution">
    <text evidence="1">The sequence shown here is derived from an EMBL/GenBank/DDBJ whole genome shotgun (WGS) entry which is preliminary data.</text>
</comment>
<proteinExistence type="predicted"/>
<dbReference type="EMBL" id="JACGCM010000603">
    <property type="protein sequence ID" value="KAF6170132.1"/>
    <property type="molecule type" value="Genomic_DNA"/>
</dbReference>
<name>A0A7J7NT23_9MAGN</name>
<protein>
    <submittedName>
        <fullName evidence="1">Uncharacterized protein</fullName>
    </submittedName>
</protein>
<sequence length="94" mass="10843">MLFEVMHKRVREADKVVGANEKSLNRHKMDQSRDSLSTIMLPSIRLQFKQKHGQESLKVMGANDKPLKKRKINENHIDQNQDSLATMIGTLNML</sequence>
<dbReference type="Proteomes" id="UP000541444">
    <property type="component" value="Unassembled WGS sequence"/>
</dbReference>
<evidence type="ECO:0000313" key="1">
    <source>
        <dbReference type="EMBL" id="KAF6170132.1"/>
    </source>
</evidence>
<keyword evidence="2" id="KW-1185">Reference proteome</keyword>
<organism evidence="1 2">
    <name type="scientific">Kingdonia uniflora</name>
    <dbReference type="NCBI Taxonomy" id="39325"/>
    <lineage>
        <taxon>Eukaryota</taxon>
        <taxon>Viridiplantae</taxon>
        <taxon>Streptophyta</taxon>
        <taxon>Embryophyta</taxon>
        <taxon>Tracheophyta</taxon>
        <taxon>Spermatophyta</taxon>
        <taxon>Magnoliopsida</taxon>
        <taxon>Ranunculales</taxon>
        <taxon>Circaeasteraceae</taxon>
        <taxon>Kingdonia</taxon>
    </lineage>
</organism>
<gene>
    <name evidence="1" type="ORF">GIB67_038241</name>
</gene>
<evidence type="ECO:0000313" key="2">
    <source>
        <dbReference type="Proteomes" id="UP000541444"/>
    </source>
</evidence>
<reference evidence="1 2" key="1">
    <citation type="journal article" date="2020" name="IScience">
        <title>Genome Sequencing of the Endangered Kingdonia uniflora (Circaeasteraceae, Ranunculales) Reveals Potential Mechanisms of Evolutionary Specialization.</title>
        <authorList>
            <person name="Sun Y."/>
            <person name="Deng T."/>
            <person name="Zhang A."/>
            <person name="Moore M.J."/>
            <person name="Landis J.B."/>
            <person name="Lin N."/>
            <person name="Zhang H."/>
            <person name="Zhang X."/>
            <person name="Huang J."/>
            <person name="Zhang X."/>
            <person name="Sun H."/>
            <person name="Wang H."/>
        </authorList>
    </citation>
    <scope>NUCLEOTIDE SEQUENCE [LARGE SCALE GENOMIC DNA]</scope>
    <source>
        <strain evidence="1">TB1705</strain>
        <tissue evidence="1">Leaf</tissue>
    </source>
</reference>
<accession>A0A7J7NT23</accession>
<dbReference type="AlphaFoldDB" id="A0A7J7NT23"/>